<dbReference type="Proteomes" id="UP000075304">
    <property type="component" value="Unassembled WGS sequence"/>
</dbReference>
<dbReference type="PATRIC" id="fig|1398.25.peg.1105"/>
<proteinExistence type="predicted"/>
<evidence type="ECO:0000313" key="1">
    <source>
        <dbReference type="EMBL" id="KYC62074.1"/>
    </source>
</evidence>
<name>A0A150JZC1_HEYCO</name>
<organism evidence="1 2">
    <name type="scientific">Heyndrickxia coagulans</name>
    <name type="common">Weizmannia coagulans</name>
    <dbReference type="NCBI Taxonomy" id="1398"/>
    <lineage>
        <taxon>Bacteria</taxon>
        <taxon>Bacillati</taxon>
        <taxon>Bacillota</taxon>
        <taxon>Bacilli</taxon>
        <taxon>Bacillales</taxon>
        <taxon>Bacillaceae</taxon>
        <taxon>Heyndrickxia</taxon>
    </lineage>
</organism>
<dbReference type="EMBL" id="LQYI01000132">
    <property type="protein sequence ID" value="KYC62074.1"/>
    <property type="molecule type" value="Genomic_DNA"/>
</dbReference>
<protein>
    <submittedName>
        <fullName evidence="1">Uncharacterized protein</fullName>
    </submittedName>
</protein>
<accession>A0A150JZC1</accession>
<reference evidence="1 2" key="1">
    <citation type="submission" date="2016-01" db="EMBL/GenBank/DDBJ databases">
        <title>Genome Sequences of Twelve Sporeforming Bacillus Species Isolated from Foods.</title>
        <authorList>
            <person name="Berendsen E.M."/>
            <person name="Wells-Bennik M.H."/>
            <person name="Krawcyk A.O."/>
            <person name="De Jong A."/>
            <person name="Holsappel S."/>
            <person name="Eijlander R.T."/>
            <person name="Kuipers O.P."/>
        </authorList>
    </citation>
    <scope>NUCLEOTIDE SEQUENCE [LARGE SCALE GENOMIC DNA]</scope>
    <source>
        <strain evidence="1 2">B4099</strain>
    </source>
</reference>
<evidence type="ECO:0000313" key="2">
    <source>
        <dbReference type="Proteomes" id="UP000075304"/>
    </source>
</evidence>
<comment type="caution">
    <text evidence="1">The sequence shown here is derived from an EMBL/GenBank/DDBJ whole genome shotgun (WGS) entry which is preliminary data.</text>
</comment>
<gene>
    <name evidence="1" type="ORF">B4099_3774</name>
</gene>
<sequence length="65" mass="7647">MEQNNLHSIGIPVDETFLRKSVRVDILIPYYIVEKNIFQNTFFQTASFHSRYICIASLKIFPLIL</sequence>
<dbReference type="AlphaFoldDB" id="A0A150JZC1"/>